<dbReference type="InterPro" id="IPR001806">
    <property type="entry name" value="Small_GTPase"/>
</dbReference>
<keyword evidence="4" id="KW-1185">Reference proteome</keyword>
<dbReference type="NCBIfam" id="TIGR00231">
    <property type="entry name" value="small_GTP"/>
    <property type="match status" value="1"/>
</dbReference>
<evidence type="ECO:0000256" key="1">
    <source>
        <dbReference type="ARBA" id="ARBA00022741"/>
    </source>
</evidence>
<dbReference type="InterPro" id="IPR027417">
    <property type="entry name" value="P-loop_NTPase"/>
</dbReference>
<name>A0ABR2L9I5_9EUKA</name>
<keyword evidence="1" id="KW-0547">Nucleotide-binding</keyword>
<gene>
    <name evidence="3" type="ORF">M9Y10_002200</name>
</gene>
<dbReference type="CDD" id="cd00157">
    <property type="entry name" value="Rho"/>
    <property type="match status" value="1"/>
</dbReference>
<sequence>MERIKCGIVGDGYVGKTSMLLTIQNKEFPDYYICSVYDTYATTINFNNISVNIEITDILGGEEDFIKLRQYEYSRYHIILVCFSLVSPPSYESIKSKWINEIREYEPNKKIVLIGMKSDLRDNFHISSDEEMSPISTLKGEQLKMEIKALEYVECSSLKQYNLNGVLQSIAKVHFAFESSKKEKKSKCLIA</sequence>
<evidence type="ECO:0000313" key="3">
    <source>
        <dbReference type="EMBL" id="KAK8899877.1"/>
    </source>
</evidence>
<dbReference type="Proteomes" id="UP001470230">
    <property type="component" value="Unassembled WGS sequence"/>
</dbReference>
<accession>A0ABR2L9I5</accession>
<dbReference type="SUPFAM" id="SSF52540">
    <property type="entry name" value="P-loop containing nucleoside triphosphate hydrolases"/>
    <property type="match status" value="1"/>
</dbReference>
<comment type="caution">
    <text evidence="3">The sequence shown here is derived from an EMBL/GenBank/DDBJ whole genome shotgun (WGS) entry which is preliminary data.</text>
</comment>
<proteinExistence type="predicted"/>
<protein>
    <submittedName>
        <fullName evidence="3">Uncharacterized protein</fullName>
    </submittedName>
</protein>
<dbReference type="InterPro" id="IPR005225">
    <property type="entry name" value="Small_GTP-bd"/>
</dbReference>
<dbReference type="SMART" id="SM00175">
    <property type="entry name" value="RAB"/>
    <property type="match status" value="1"/>
</dbReference>
<dbReference type="Gene3D" id="3.40.50.300">
    <property type="entry name" value="P-loop containing nucleotide triphosphate hydrolases"/>
    <property type="match status" value="1"/>
</dbReference>
<dbReference type="EMBL" id="JAPFFF010000001">
    <property type="protein sequence ID" value="KAK8899877.1"/>
    <property type="molecule type" value="Genomic_DNA"/>
</dbReference>
<dbReference type="PROSITE" id="PS51421">
    <property type="entry name" value="RAS"/>
    <property type="match status" value="1"/>
</dbReference>
<dbReference type="PRINTS" id="PR00449">
    <property type="entry name" value="RASTRNSFRMNG"/>
</dbReference>
<dbReference type="PANTHER" id="PTHR24072">
    <property type="entry name" value="RHO FAMILY GTPASE"/>
    <property type="match status" value="1"/>
</dbReference>
<reference evidence="3 4" key="1">
    <citation type="submission" date="2024-04" db="EMBL/GenBank/DDBJ databases">
        <title>Tritrichomonas musculus Genome.</title>
        <authorList>
            <person name="Alves-Ferreira E."/>
            <person name="Grigg M."/>
            <person name="Lorenzi H."/>
            <person name="Galac M."/>
        </authorList>
    </citation>
    <scope>NUCLEOTIDE SEQUENCE [LARGE SCALE GENOMIC DNA]</scope>
    <source>
        <strain evidence="3 4">EAF2021</strain>
    </source>
</reference>
<dbReference type="SMART" id="SM00174">
    <property type="entry name" value="RHO"/>
    <property type="match status" value="1"/>
</dbReference>
<organism evidence="3 4">
    <name type="scientific">Tritrichomonas musculus</name>
    <dbReference type="NCBI Taxonomy" id="1915356"/>
    <lineage>
        <taxon>Eukaryota</taxon>
        <taxon>Metamonada</taxon>
        <taxon>Parabasalia</taxon>
        <taxon>Tritrichomonadida</taxon>
        <taxon>Tritrichomonadidae</taxon>
        <taxon>Tritrichomonas</taxon>
    </lineage>
</organism>
<dbReference type="PROSITE" id="PS51419">
    <property type="entry name" value="RAB"/>
    <property type="match status" value="1"/>
</dbReference>
<evidence type="ECO:0000313" key="4">
    <source>
        <dbReference type="Proteomes" id="UP001470230"/>
    </source>
</evidence>
<dbReference type="SMART" id="SM00173">
    <property type="entry name" value="RAS"/>
    <property type="match status" value="1"/>
</dbReference>
<evidence type="ECO:0000256" key="2">
    <source>
        <dbReference type="ARBA" id="ARBA00023134"/>
    </source>
</evidence>
<keyword evidence="2" id="KW-0342">GTP-binding</keyword>
<dbReference type="InterPro" id="IPR003578">
    <property type="entry name" value="Small_GTPase_Rho"/>
</dbReference>
<dbReference type="Pfam" id="PF00071">
    <property type="entry name" value="Ras"/>
    <property type="match status" value="1"/>
</dbReference>
<dbReference type="PROSITE" id="PS51420">
    <property type="entry name" value="RHO"/>
    <property type="match status" value="1"/>
</dbReference>